<sequence>MKFLVLLFSIFLFSANANADQFAVAVKYLCDSESDILSIKYVGAWNSDGDKLIEGLGPDDWDPWNLFVENEYNDLRYAITAKRTCSLSSGAYHVTVGPTPEIWNAQGECGATLTAWAEIKKDANILFKRSFEGWCHGSDPVIREVRVRGSNGVAEVESVSQDEFYKD</sequence>
<organism evidence="2 3">
    <name type="scientific">Azospirillum aestuarii</name>
    <dbReference type="NCBI Taxonomy" id="2802052"/>
    <lineage>
        <taxon>Bacteria</taxon>
        <taxon>Pseudomonadati</taxon>
        <taxon>Pseudomonadota</taxon>
        <taxon>Alphaproteobacteria</taxon>
        <taxon>Rhodospirillales</taxon>
        <taxon>Azospirillaceae</taxon>
        <taxon>Azospirillum</taxon>
    </lineage>
</organism>
<keyword evidence="3" id="KW-1185">Reference proteome</keyword>
<feature type="chain" id="PRO_5046777088" evidence="1">
    <location>
        <begin position="20"/>
        <end position="167"/>
    </location>
</feature>
<dbReference type="EMBL" id="JAEPIV010000003">
    <property type="protein sequence ID" value="MBK4719121.1"/>
    <property type="molecule type" value="Genomic_DNA"/>
</dbReference>
<evidence type="ECO:0000313" key="3">
    <source>
        <dbReference type="Proteomes" id="UP000654452"/>
    </source>
</evidence>
<dbReference type="RefSeq" id="WP_200485020.1">
    <property type="nucleotide sequence ID" value="NZ_JAEPIV010000003.1"/>
</dbReference>
<comment type="caution">
    <text evidence="2">The sequence shown here is derived from an EMBL/GenBank/DDBJ whole genome shotgun (WGS) entry which is preliminary data.</text>
</comment>
<accession>A0ABS1HWD1</accession>
<gene>
    <name evidence="2" type="ORF">JJL56_09585</name>
</gene>
<evidence type="ECO:0000313" key="2">
    <source>
        <dbReference type="EMBL" id="MBK4719121.1"/>
    </source>
</evidence>
<reference evidence="2 3" key="1">
    <citation type="submission" date="2021-01" db="EMBL/GenBank/DDBJ databases">
        <title>Azospirillum sp. YIM DDC1 draft genome.</title>
        <authorList>
            <person name="Wang Y.-X."/>
        </authorList>
    </citation>
    <scope>NUCLEOTIDE SEQUENCE [LARGE SCALE GENOMIC DNA]</scope>
    <source>
        <strain evidence="2 3">YIM DDC1</strain>
    </source>
</reference>
<feature type="signal peptide" evidence="1">
    <location>
        <begin position="1"/>
        <end position="19"/>
    </location>
</feature>
<evidence type="ECO:0000256" key="1">
    <source>
        <dbReference type="SAM" id="SignalP"/>
    </source>
</evidence>
<proteinExistence type="predicted"/>
<dbReference type="Proteomes" id="UP000654452">
    <property type="component" value="Unassembled WGS sequence"/>
</dbReference>
<name>A0ABS1HWD1_9PROT</name>
<keyword evidence="1" id="KW-0732">Signal</keyword>
<protein>
    <submittedName>
        <fullName evidence="2">Uncharacterized protein</fullName>
    </submittedName>
</protein>